<comment type="cofactor">
    <cofactor evidence="1">
        <name>Mg(2+)</name>
        <dbReference type="ChEBI" id="CHEBI:18420"/>
    </cofactor>
</comment>
<evidence type="ECO:0000256" key="10">
    <source>
        <dbReference type="ARBA" id="ARBA00022516"/>
    </source>
</evidence>
<evidence type="ECO:0000256" key="9">
    <source>
        <dbReference type="ARBA" id="ARBA00022499"/>
    </source>
</evidence>
<evidence type="ECO:0000256" key="17">
    <source>
        <dbReference type="ARBA" id="ARBA00022843"/>
    </source>
</evidence>
<evidence type="ECO:0000256" key="13">
    <source>
        <dbReference type="ARBA" id="ARBA00022723"/>
    </source>
</evidence>
<evidence type="ECO:0000313" key="28">
    <source>
        <dbReference type="Proteomes" id="UP000261640"/>
    </source>
</evidence>
<dbReference type="Gene3D" id="3.40.50.261">
    <property type="entry name" value="Succinyl-CoA synthetase domains"/>
    <property type="match status" value="2"/>
</dbReference>
<dbReference type="CDD" id="cd06100">
    <property type="entry name" value="CCL_ACL-C"/>
    <property type="match status" value="1"/>
</dbReference>
<dbReference type="Gene3D" id="1.10.230.10">
    <property type="entry name" value="Cytochrome P450-Terp, domain 2"/>
    <property type="match status" value="1"/>
</dbReference>
<dbReference type="FunFam" id="3.40.50.261:FF:000004">
    <property type="entry name" value="ATP-citrate synthase subunit"/>
    <property type="match status" value="1"/>
</dbReference>
<evidence type="ECO:0000256" key="22">
    <source>
        <dbReference type="ARBA" id="ARBA00048669"/>
    </source>
</evidence>
<dbReference type="AlphaFoldDB" id="A0A7N8XAS0"/>
<dbReference type="PIRSF" id="PIRSF036511">
    <property type="entry name" value="ATP_citrt_syn"/>
    <property type="match status" value="1"/>
</dbReference>
<feature type="compositionally biased region" description="Polar residues" evidence="25">
    <location>
        <begin position="448"/>
        <end position="465"/>
    </location>
</feature>
<dbReference type="PROSITE" id="PS00399">
    <property type="entry name" value="SUCCINYL_COA_LIG_2"/>
    <property type="match status" value="1"/>
</dbReference>
<dbReference type="Pfam" id="PF02629">
    <property type="entry name" value="CoA_binding"/>
    <property type="match status" value="1"/>
</dbReference>
<dbReference type="GO" id="GO:0003878">
    <property type="term" value="F:ATP citrate synthase activity"/>
    <property type="evidence" value="ECO:0007669"/>
    <property type="project" value="UniProtKB-EC"/>
</dbReference>
<dbReference type="PROSITE" id="PS01216">
    <property type="entry name" value="SUCCINYL_COA_LIG_1"/>
    <property type="match status" value="1"/>
</dbReference>
<dbReference type="SUPFAM" id="SSF52210">
    <property type="entry name" value="Succinyl-CoA synthetase domains"/>
    <property type="match status" value="1"/>
</dbReference>
<dbReference type="InterPro" id="IPR003781">
    <property type="entry name" value="CoA-bd"/>
</dbReference>
<comment type="subunit">
    <text evidence="5">Homotetramer.</text>
</comment>
<dbReference type="Pfam" id="PF16114">
    <property type="entry name" value="Citrate_bind"/>
    <property type="match status" value="1"/>
</dbReference>
<dbReference type="InterPro" id="IPR016143">
    <property type="entry name" value="Citrate_synth-like_sm_a-sub"/>
</dbReference>
<evidence type="ECO:0000256" key="24">
    <source>
        <dbReference type="PIRSR" id="PIRSR036511-1"/>
    </source>
</evidence>
<dbReference type="Pfam" id="PF24948">
    <property type="entry name" value="Citrate_synth_N"/>
    <property type="match status" value="1"/>
</dbReference>
<evidence type="ECO:0000256" key="3">
    <source>
        <dbReference type="ARBA" id="ARBA00005899"/>
    </source>
</evidence>
<comment type="catalytic activity">
    <reaction evidence="22">
        <text>oxaloacetate + acetyl-CoA + ADP + phosphate = citrate + ATP + CoA</text>
        <dbReference type="Rhea" id="RHEA:21160"/>
        <dbReference type="ChEBI" id="CHEBI:16452"/>
        <dbReference type="ChEBI" id="CHEBI:16947"/>
        <dbReference type="ChEBI" id="CHEBI:30616"/>
        <dbReference type="ChEBI" id="CHEBI:43474"/>
        <dbReference type="ChEBI" id="CHEBI:57287"/>
        <dbReference type="ChEBI" id="CHEBI:57288"/>
        <dbReference type="ChEBI" id="CHEBI:456216"/>
        <dbReference type="EC" id="2.3.3.8"/>
    </reaction>
    <physiologicalReaction direction="right-to-left" evidence="22">
        <dbReference type="Rhea" id="RHEA:21162"/>
    </physiologicalReaction>
</comment>
<dbReference type="InterPro" id="IPR017440">
    <property type="entry name" value="Cit_synth/succinyl-CoA_lig_AS"/>
</dbReference>
<evidence type="ECO:0000256" key="19">
    <source>
        <dbReference type="ARBA" id="ARBA00023098"/>
    </source>
</evidence>
<dbReference type="GO" id="GO:0006085">
    <property type="term" value="P:acetyl-CoA biosynthetic process"/>
    <property type="evidence" value="ECO:0007669"/>
    <property type="project" value="InterPro"/>
</dbReference>
<dbReference type="Gene3D" id="3.30.470.110">
    <property type="match status" value="1"/>
</dbReference>
<feature type="domain" description="CoA-binding" evidence="26">
    <location>
        <begin position="483"/>
        <end position="592"/>
    </location>
</feature>
<organism evidence="27 28">
    <name type="scientific">Mastacembelus armatus</name>
    <name type="common">zig-zag eel</name>
    <dbReference type="NCBI Taxonomy" id="205130"/>
    <lineage>
        <taxon>Eukaryota</taxon>
        <taxon>Metazoa</taxon>
        <taxon>Chordata</taxon>
        <taxon>Craniata</taxon>
        <taxon>Vertebrata</taxon>
        <taxon>Euteleostomi</taxon>
        <taxon>Actinopterygii</taxon>
        <taxon>Neopterygii</taxon>
        <taxon>Teleostei</taxon>
        <taxon>Neoteleostei</taxon>
        <taxon>Acanthomorphata</taxon>
        <taxon>Anabantaria</taxon>
        <taxon>Synbranchiformes</taxon>
        <taxon>Mastacembelidae</taxon>
        <taxon>Mastacembelus</taxon>
    </lineage>
</organism>
<dbReference type="GO" id="GO:0005829">
    <property type="term" value="C:cytosol"/>
    <property type="evidence" value="ECO:0007669"/>
    <property type="project" value="UniProtKB-SubCell"/>
</dbReference>
<comment type="similarity">
    <text evidence="3">In the C-terminal section; belongs to the succinate/malate CoA ligase alpha subunit family.</text>
</comment>
<dbReference type="GeneTree" id="ENSGT00940000154881"/>
<keyword evidence="10" id="KW-0444">Lipid biosynthesis</keyword>
<dbReference type="Proteomes" id="UP000261640">
    <property type="component" value="Unplaced"/>
</dbReference>
<comment type="function">
    <text evidence="23">Catalyzes the cleavage of citrate into oxaloacetate and acetyl-CoA, the latter serving as common substrate in multiple biochemical reactions in protein, carbohydrate and lipid metabolism.</text>
</comment>
<dbReference type="PROSITE" id="PS01217">
    <property type="entry name" value="SUCCINYL_COA_LIG_3"/>
    <property type="match status" value="1"/>
</dbReference>
<dbReference type="GO" id="GO:0006101">
    <property type="term" value="P:citrate metabolic process"/>
    <property type="evidence" value="ECO:0007669"/>
    <property type="project" value="InterPro"/>
</dbReference>
<keyword evidence="14" id="KW-0547">Nucleotide-binding</keyword>
<sequence>MSAKAISEQTGKEFLYKYICTSAAVQNRFCCANVTPETDWDRLTQEHAWLLTEQLVVKPDQLIKRRGKLGLVGINLDLQGVQEWLKLCHWLFSWVGKAKGILKNFLIEPFVPHRQEEEFYVCIYATREGDHVLFHHEGGVEVGDVDAKAQRLMVGVDNKLSEDQVTEQLLTHVPDKKKQVLASFIVGLFNLYEDLYFTYLEINPLVVTDDGVYILDMAAKIDATADYICKAKWGDVEFPPPFGREAYPEEAYIADLDAKSGASLKLTLLNPRGRIWTMVAGGGASVVYSDTICDLGGVDELANYGEYSGAPSEQQTYDYAKTILSLMTREKHPQGKILIIGGSIANFTNVAATFKGIVRAIKDYQGPLKEHEVTIFVRRGGPNYQEGLRVMGEVGKTTGIPIHVFGTETHMTAIVGMALGHRPIPNQPPMDAHTANFLLNTSSSAMTPATTRTASFSEPRTSNDASPAKKSKAGLPAAKATTLFSKHTKAIVWGMQTRAVQGMLDFDYVCSRDEPSVAAMVYPFTGDHKQKFYWGHKEILLPVYKNMADAMKKHPEVDVVISFASLRSAFDSTMEVMQYPQIHTIAIIAEGIPEAQTRKMIKVADEKGVTIIGPATVSILVGGIKPGCFKIGNTGGMLDNILASKLYRPGSVAYVSRSGGMSNELNNIISRTTDGVYEGVAIGGDRYPGSTFMDHVLHYEDTPGIKMIVVLGEIGGTEEYKICQGITEGRITKPVVCWCIGTCATMFASEVQFGHAGACANQASETALAKNQALRDAGAYVPKSFDELGDVIRSVYDDLVAKGTIVPAQEVPPPTVPMDYSWARELGLIRKPASFMTSICDERGQELIYAGMPITEVFKEEMGLGGVLGLLWFQRRLPRYACQFIEMCLMVTADHGPAVSGAHNTIVCARAGKDLVSSLTSGLLTIGDRFGGALDAAAKQFSKAFDSGMLPMEFVNKMKKDGKLIMGIGHRVKSINNPDMRVQILKDFVKQHFPSTQLLDYALDVEKITTSKYCFTHECHYLDQKRLKQGLYRHPWDDISYVLPEHMSM</sequence>
<evidence type="ECO:0000256" key="7">
    <source>
        <dbReference type="ARBA" id="ARBA00015259"/>
    </source>
</evidence>
<evidence type="ECO:0000256" key="11">
    <source>
        <dbReference type="ARBA" id="ARBA00022553"/>
    </source>
</evidence>
<keyword evidence="16" id="KW-0460">Magnesium</keyword>
<dbReference type="InterPro" id="IPR017866">
    <property type="entry name" value="Succ-CoA_synthase_bsu_CS"/>
</dbReference>
<dbReference type="FunFam" id="3.40.50.720:FF:000024">
    <property type="entry name" value="Probable ATP-citrate synthase"/>
    <property type="match status" value="1"/>
</dbReference>
<dbReference type="Ensembl" id="ENSMAMT00000062554.1">
    <property type="protein sequence ID" value="ENSMAMP00000048193.1"/>
    <property type="gene ID" value="ENSMAMG00000016122.2"/>
</dbReference>
<evidence type="ECO:0000256" key="8">
    <source>
        <dbReference type="ARBA" id="ARBA00022490"/>
    </source>
</evidence>
<comment type="similarity">
    <text evidence="4">In the N-terminal section; belongs to the succinate/malate CoA ligase beta subunit family.</text>
</comment>
<dbReference type="InterPro" id="IPR014608">
    <property type="entry name" value="ATP-citrate_synthase"/>
</dbReference>
<comment type="subcellular location">
    <subcellularLocation>
        <location evidence="2">Cytoplasm</location>
        <location evidence="2">Cytosol</location>
    </subcellularLocation>
</comment>
<evidence type="ECO:0000256" key="6">
    <source>
        <dbReference type="ARBA" id="ARBA00012639"/>
    </source>
</evidence>
<dbReference type="InterPro" id="IPR005811">
    <property type="entry name" value="SUCC_ACL_C"/>
</dbReference>
<dbReference type="InterPro" id="IPR036291">
    <property type="entry name" value="NAD(P)-bd_dom_sf"/>
</dbReference>
<dbReference type="GO" id="GO:0006633">
    <property type="term" value="P:fatty acid biosynthetic process"/>
    <property type="evidence" value="ECO:0007669"/>
    <property type="project" value="TreeGrafter"/>
</dbReference>
<dbReference type="SUPFAM" id="SSF48256">
    <property type="entry name" value="Citrate synthase"/>
    <property type="match status" value="1"/>
</dbReference>
<evidence type="ECO:0000259" key="26">
    <source>
        <dbReference type="SMART" id="SM00881"/>
    </source>
</evidence>
<dbReference type="GO" id="GO:0046872">
    <property type="term" value="F:metal ion binding"/>
    <property type="evidence" value="ECO:0007669"/>
    <property type="project" value="UniProtKB-KW"/>
</dbReference>
<dbReference type="GO" id="GO:0005524">
    <property type="term" value="F:ATP binding"/>
    <property type="evidence" value="ECO:0007669"/>
    <property type="project" value="UniProtKB-KW"/>
</dbReference>
<protein>
    <recommendedName>
        <fullName evidence="7">ATP-citrate synthase</fullName>
        <ecNumber evidence="6">2.3.3.8</ecNumber>
    </recommendedName>
    <alternativeName>
        <fullName evidence="20">ATP-citrate (pro-S-)-lyase</fullName>
    </alternativeName>
    <alternativeName>
        <fullName evidence="21">Citrate cleavage enzyme</fullName>
    </alternativeName>
</protein>
<dbReference type="InterPro" id="IPR016102">
    <property type="entry name" value="Succinyl-CoA_synth-like"/>
</dbReference>
<evidence type="ECO:0000256" key="20">
    <source>
        <dbReference type="ARBA" id="ARBA00030151"/>
    </source>
</evidence>
<dbReference type="PANTHER" id="PTHR23118:SF42">
    <property type="entry name" value="ATP-CITRATE SYNTHASE"/>
    <property type="match status" value="1"/>
</dbReference>
<proteinExistence type="inferred from homology"/>
<keyword evidence="11" id="KW-0597">Phosphoprotein</keyword>
<evidence type="ECO:0000256" key="1">
    <source>
        <dbReference type="ARBA" id="ARBA00001946"/>
    </source>
</evidence>
<evidence type="ECO:0000256" key="12">
    <source>
        <dbReference type="ARBA" id="ARBA00022679"/>
    </source>
</evidence>
<dbReference type="Gene3D" id="3.40.50.720">
    <property type="entry name" value="NAD(P)-binding Rossmann-like Domain"/>
    <property type="match status" value="1"/>
</dbReference>
<reference evidence="27" key="2">
    <citation type="submission" date="2025-09" db="UniProtKB">
        <authorList>
            <consortium name="Ensembl"/>
        </authorList>
    </citation>
    <scope>IDENTIFICATION</scope>
</reference>
<reference evidence="27" key="1">
    <citation type="submission" date="2025-08" db="UniProtKB">
        <authorList>
            <consortium name="Ensembl"/>
        </authorList>
    </citation>
    <scope>IDENTIFICATION</scope>
</reference>
<keyword evidence="28" id="KW-1185">Reference proteome</keyword>
<dbReference type="SMART" id="SM00881">
    <property type="entry name" value="CoA_binding"/>
    <property type="match status" value="1"/>
</dbReference>
<evidence type="ECO:0000256" key="2">
    <source>
        <dbReference type="ARBA" id="ARBA00004514"/>
    </source>
</evidence>
<evidence type="ECO:0000256" key="25">
    <source>
        <dbReference type="SAM" id="MobiDB-lite"/>
    </source>
</evidence>
<keyword evidence="13" id="KW-0479">Metal-binding</keyword>
<keyword evidence="19" id="KW-0443">Lipid metabolism</keyword>
<dbReference type="InterPro" id="IPR056749">
    <property type="entry name" value="Citrate_synth_N"/>
</dbReference>
<dbReference type="EC" id="2.3.3.8" evidence="6"/>
<evidence type="ECO:0000256" key="4">
    <source>
        <dbReference type="ARBA" id="ARBA00010719"/>
    </source>
</evidence>
<evidence type="ECO:0000256" key="21">
    <source>
        <dbReference type="ARBA" id="ARBA00030982"/>
    </source>
</evidence>
<dbReference type="SUPFAM" id="SSF56059">
    <property type="entry name" value="Glutathione synthetase ATP-binding domain-like"/>
    <property type="match status" value="1"/>
</dbReference>
<keyword evidence="12" id="KW-0808">Transferase</keyword>
<keyword evidence="17" id="KW-0832">Ubl conjugation</keyword>
<evidence type="ECO:0000256" key="23">
    <source>
        <dbReference type="ARBA" id="ARBA00093367"/>
    </source>
</evidence>
<dbReference type="Pfam" id="PF00549">
    <property type="entry name" value="Ligase_CoA"/>
    <property type="match status" value="1"/>
</dbReference>
<evidence type="ECO:0000256" key="18">
    <source>
        <dbReference type="ARBA" id="ARBA00022990"/>
    </source>
</evidence>
<keyword evidence="18" id="KW-0007">Acetylation</keyword>
<dbReference type="FunFam" id="3.30.470.110:FF:000001">
    <property type="entry name" value="ATP-citrate synthase"/>
    <property type="match status" value="1"/>
</dbReference>
<dbReference type="SUPFAM" id="SSF51735">
    <property type="entry name" value="NAD(P)-binding Rossmann-fold domains"/>
    <property type="match status" value="1"/>
</dbReference>
<keyword evidence="9" id="KW-1017">Isopeptide bond</keyword>
<dbReference type="InterPro" id="IPR033847">
    <property type="entry name" value="Citrt_syn/SCS-alpha_CS"/>
</dbReference>
<feature type="active site" description="Tele-phosphohistidine intermediate" evidence="24">
    <location>
        <position position="755"/>
    </location>
</feature>
<evidence type="ECO:0000313" key="27">
    <source>
        <dbReference type="Ensembl" id="ENSMAMP00000048193.1"/>
    </source>
</evidence>
<evidence type="ECO:0000256" key="16">
    <source>
        <dbReference type="ARBA" id="ARBA00022842"/>
    </source>
</evidence>
<feature type="region of interest" description="Disordered" evidence="25">
    <location>
        <begin position="448"/>
        <end position="474"/>
    </location>
</feature>
<dbReference type="InterPro" id="IPR002020">
    <property type="entry name" value="Citrate_synthase"/>
</dbReference>
<keyword evidence="8" id="KW-0963">Cytoplasm</keyword>
<dbReference type="FunFam" id="3.40.50.261:FF:000003">
    <property type="entry name" value="ATP-citrate synthase subunit"/>
    <property type="match status" value="1"/>
</dbReference>
<accession>A0A7N8XAS0</accession>
<evidence type="ECO:0000256" key="14">
    <source>
        <dbReference type="ARBA" id="ARBA00022741"/>
    </source>
</evidence>
<evidence type="ECO:0000256" key="15">
    <source>
        <dbReference type="ARBA" id="ARBA00022840"/>
    </source>
</evidence>
<dbReference type="PANTHER" id="PTHR23118">
    <property type="entry name" value="ATP-CITRATE SYNTHASE"/>
    <property type="match status" value="1"/>
</dbReference>
<dbReference type="InterPro" id="IPR036969">
    <property type="entry name" value="Citrate_synthase_sf"/>
</dbReference>
<keyword evidence="15" id="KW-0067">ATP-binding</keyword>
<dbReference type="Pfam" id="PF00285">
    <property type="entry name" value="Citrate_synt"/>
    <property type="match status" value="1"/>
</dbReference>
<evidence type="ECO:0000256" key="5">
    <source>
        <dbReference type="ARBA" id="ARBA00011881"/>
    </source>
</evidence>
<dbReference type="InterPro" id="IPR032263">
    <property type="entry name" value="Citrate-bd"/>
</dbReference>
<name>A0A7N8XAS0_9TELE</name>